<evidence type="ECO:0000256" key="4">
    <source>
        <dbReference type="SAM" id="MobiDB-lite"/>
    </source>
</evidence>
<dbReference type="SUPFAM" id="SSF47729">
    <property type="entry name" value="IHF-like DNA-binding proteins"/>
    <property type="match status" value="1"/>
</dbReference>
<dbReference type="GO" id="GO:0005829">
    <property type="term" value="C:cytosol"/>
    <property type="evidence" value="ECO:0007669"/>
    <property type="project" value="TreeGrafter"/>
</dbReference>
<accession>A0A7C0VA08</accession>
<feature type="region of interest" description="Disordered" evidence="4">
    <location>
        <begin position="56"/>
        <end position="76"/>
    </location>
</feature>
<dbReference type="Pfam" id="PF00216">
    <property type="entry name" value="Bac_DNA_binding"/>
    <property type="match status" value="1"/>
</dbReference>
<protein>
    <submittedName>
        <fullName evidence="5">HU family DNA-binding protein</fullName>
    </submittedName>
</protein>
<dbReference type="EMBL" id="DQWE01000130">
    <property type="protein sequence ID" value="HDI82707.1"/>
    <property type="molecule type" value="Genomic_DNA"/>
</dbReference>
<name>A0A7C0VA08_UNCW3</name>
<keyword evidence="2 5" id="KW-0238">DNA-binding</keyword>
<keyword evidence="1" id="KW-0226">DNA condensation</keyword>
<evidence type="ECO:0000256" key="3">
    <source>
        <dbReference type="RuleBase" id="RU003939"/>
    </source>
</evidence>
<dbReference type="SMART" id="SM00411">
    <property type="entry name" value="BHL"/>
    <property type="match status" value="1"/>
</dbReference>
<reference evidence="5" key="1">
    <citation type="journal article" date="2020" name="mSystems">
        <title>Genome- and Community-Level Interaction Insights into Carbon Utilization and Element Cycling Functions of Hydrothermarchaeota in Hydrothermal Sediment.</title>
        <authorList>
            <person name="Zhou Z."/>
            <person name="Liu Y."/>
            <person name="Xu W."/>
            <person name="Pan J."/>
            <person name="Luo Z.H."/>
            <person name="Li M."/>
        </authorList>
    </citation>
    <scope>NUCLEOTIDE SEQUENCE [LARGE SCALE GENOMIC DNA]</scope>
    <source>
        <strain evidence="5">HyVt-102</strain>
    </source>
</reference>
<dbReference type="Proteomes" id="UP000885847">
    <property type="component" value="Unassembled WGS sequence"/>
</dbReference>
<dbReference type="PANTHER" id="PTHR33175">
    <property type="entry name" value="DNA-BINDING PROTEIN HU"/>
    <property type="match status" value="1"/>
</dbReference>
<comment type="similarity">
    <text evidence="3">Belongs to the bacterial histone-like protein family.</text>
</comment>
<dbReference type="CDD" id="cd13831">
    <property type="entry name" value="HU"/>
    <property type="match status" value="1"/>
</dbReference>
<dbReference type="Gene3D" id="4.10.520.10">
    <property type="entry name" value="IHF-like DNA-binding proteins"/>
    <property type="match status" value="1"/>
</dbReference>
<gene>
    <name evidence="5" type="ORF">ENF18_02805</name>
</gene>
<dbReference type="GO" id="GO:0030261">
    <property type="term" value="P:chromosome condensation"/>
    <property type="evidence" value="ECO:0007669"/>
    <property type="project" value="UniProtKB-KW"/>
</dbReference>
<evidence type="ECO:0000256" key="1">
    <source>
        <dbReference type="ARBA" id="ARBA00023067"/>
    </source>
</evidence>
<feature type="non-terminal residue" evidence="5">
    <location>
        <position position="76"/>
    </location>
</feature>
<evidence type="ECO:0000256" key="2">
    <source>
        <dbReference type="ARBA" id="ARBA00023125"/>
    </source>
</evidence>
<dbReference type="InterPro" id="IPR000119">
    <property type="entry name" value="Hist_DNA-bd"/>
</dbReference>
<evidence type="ECO:0000313" key="5">
    <source>
        <dbReference type="EMBL" id="HDI82707.1"/>
    </source>
</evidence>
<organism evidence="5">
    <name type="scientific">candidate division WOR-3 bacterium</name>
    <dbReference type="NCBI Taxonomy" id="2052148"/>
    <lineage>
        <taxon>Bacteria</taxon>
        <taxon>Bacteria division WOR-3</taxon>
    </lineage>
</organism>
<proteinExistence type="inferred from homology"/>
<dbReference type="PANTHER" id="PTHR33175:SF3">
    <property type="entry name" value="DNA-BINDING PROTEIN HU-BETA"/>
    <property type="match status" value="1"/>
</dbReference>
<dbReference type="AlphaFoldDB" id="A0A7C0VA08"/>
<dbReference type="InterPro" id="IPR010992">
    <property type="entry name" value="IHF-like_DNA-bd_dom_sf"/>
</dbReference>
<dbReference type="PRINTS" id="PR01727">
    <property type="entry name" value="DNABINDINGHU"/>
</dbReference>
<comment type="caution">
    <text evidence="5">The sequence shown here is derived from an EMBL/GenBank/DDBJ whole genome shotgun (WGS) entry which is preliminary data.</text>
</comment>
<dbReference type="GO" id="GO:0030527">
    <property type="term" value="F:structural constituent of chromatin"/>
    <property type="evidence" value="ECO:0007669"/>
    <property type="project" value="InterPro"/>
</dbReference>
<sequence length="76" mass="8459">MNKKQLVEHIAKEAGLSKKQAQKAVEAMLGGITKALKKGDKVTFVGFGTFMVRKRKARKARNPRDPSQIIKVPARK</sequence>
<dbReference type="GO" id="GO:0003677">
    <property type="term" value="F:DNA binding"/>
    <property type="evidence" value="ECO:0007669"/>
    <property type="project" value="UniProtKB-KW"/>
</dbReference>